<evidence type="ECO:0000313" key="1">
    <source>
        <dbReference type="EMBL" id="KAI8012399.1"/>
    </source>
</evidence>
<reference evidence="1 2" key="1">
    <citation type="journal article" date="2022" name="Plant J.">
        <title>Chromosome-level genome of Camellia lanceoleosa provides a valuable resource for understanding genome evolution and self-incompatibility.</title>
        <authorList>
            <person name="Gong W."/>
            <person name="Xiao S."/>
            <person name="Wang L."/>
            <person name="Liao Z."/>
            <person name="Chang Y."/>
            <person name="Mo W."/>
            <person name="Hu G."/>
            <person name="Li W."/>
            <person name="Zhao G."/>
            <person name="Zhu H."/>
            <person name="Hu X."/>
            <person name="Ji K."/>
            <person name="Xiang X."/>
            <person name="Song Q."/>
            <person name="Yuan D."/>
            <person name="Jin S."/>
            <person name="Zhang L."/>
        </authorList>
    </citation>
    <scope>NUCLEOTIDE SEQUENCE [LARGE SCALE GENOMIC DNA]</scope>
    <source>
        <strain evidence="1">SQ_2022a</strain>
    </source>
</reference>
<dbReference type="EMBL" id="CM045762">
    <property type="protein sequence ID" value="KAI8012399.1"/>
    <property type="molecule type" value="Genomic_DNA"/>
</dbReference>
<sequence>MGFWRGLVVVEGWRRRRVRSEEVVDLVLDEIELGNEILKVTRFAFIFRFWFSSLSILSRSIGRFFLLQNSDLIVDAAYASVHGRSAAAAKATSSEKTAVRIAMHIAAKSGGGEDLNGDMAEFGILQIQRSNVPVFPFPFSSSQSE</sequence>
<keyword evidence="1" id="KW-0413">Isomerase</keyword>
<name>A0ACC0HI52_9ERIC</name>
<protein>
    <submittedName>
        <fullName evidence="1">Peptidyl-prolyl cis-trans isomerase CYP65</fullName>
    </submittedName>
</protein>
<accession>A0ACC0HI52</accession>
<organism evidence="1 2">
    <name type="scientific">Camellia lanceoleosa</name>
    <dbReference type="NCBI Taxonomy" id="1840588"/>
    <lineage>
        <taxon>Eukaryota</taxon>
        <taxon>Viridiplantae</taxon>
        <taxon>Streptophyta</taxon>
        <taxon>Embryophyta</taxon>
        <taxon>Tracheophyta</taxon>
        <taxon>Spermatophyta</taxon>
        <taxon>Magnoliopsida</taxon>
        <taxon>eudicotyledons</taxon>
        <taxon>Gunneridae</taxon>
        <taxon>Pentapetalae</taxon>
        <taxon>asterids</taxon>
        <taxon>Ericales</taxon>
        <taxon>Theaceae</taxon>
        <taxon>Camellia</taxon>
    </lineage>
</organism>
<proteinExistence type="predicted"/>
<gene>
    <name evidence="1" type="ORF">LOK49_LG06G00407</name>
</gene>
<evidence type="ECO:0000313" key="2">
    <source>
        <dbReference type="Proteomes" id="UP001060215"/>
    </source>
</evidence>
<comment type="caution">
    <text evidence="1">The sequence shown here is derived from an EMBL/GenBank/DDBJ whole genome shotgun (WGS) entry which is preliminary data.</text>
</comment>
<dbReference type="Proteomes" id="UP001060215">
    <property type="component" value="Chromosome 5"/>
</dbReference>
<keyword evidence="2" id="KW-1185">Reference proteome</keyword>